<reference evidence="4 5" key="1">
    <citation type="submission" date="2015-07" db="EMBL/GenBank/DDBJ databases">
        <title>The genome of Dufourea novaeangliae.</title>
        <authorList>
            <person name="Pan H."/>
            <person name="Kapheim K."/>
        </authorList>
    </citation>
    <scope>NUCLEOTIDE SEQUENCE [LARGE SCALE GENOMIC DNA]</scope>
    <source>
        <strain evidence="4">0120121106</strain>
        <tissue evidence="4">Whole body</tissue>
    </source>
</reference>
<organism evidence="4 5">
    <name type="scientific">Dufourea novaeangliae</name>
    <name type="common">Sweat bee</name>
    <dbReference type="NCBI Taxonomy" id="178035"/>
    <lineage>
        <taxon>Eukaryota</taxon>
        <taxon>Metazoa</taxon>
        <taxon>Ecdysozoa</taxon>
        <taxon>Arthropoda</taxon>
        <taxon>Hexapoda</taxon>
        <taxon>Insecta</taxon>
        <taxon>Pterygota</taxon>
        <taxon>Neoptera</taxon>
        <taxon>Endopterygota</taxon>
        <taxon>Hymenoptera</taxon>
        <taxon>Apocrita</taxon>
        <taxon>Aculeata</taxon>
        <taxon>Apoidea</taxon>
        <taxon>Anthophila</taxon>
        <taxon>Halictidae</taxon>
        <taxon>Rophitinae</taxon>
        <taxon>Dufourea</taxon>
    </lineage>
</organism>
<dbReference type="OrthoDB" id="6846267at2759"/>
<dbReference type="SUPFAM" id="SSF53474">
    <property type="entry name" value="alpha/beta-Hydrolases"/>
    <property type="match status" value="1"/>
</dbReference>
<dbReference type="ESTHER" id="9hyme-a0a154p7f8">
    <property type="family name" value="Carb_B_Arthropoda"/>
</dbReference>
<dbReference type="Gene3D" id="3.40.50.1820">
    <property type="entry name" value="alpha/beta hydrolase"/>
    <property type="match status" value="1"/>
</dbReference>
<evidence type="ECO:0000256" key="2">
    <source>
        <dbReference type="SAM" id="Phobius"/>
    </source>
</evidence>
<keyword evidence="2" id="KW-1133">Transmembrane helix</keyword>
<keyword evidence="2" id="KW-0812">Transmembrane</keyword>
<dbReference type="Proteomes" id="UP000076502">
    <property type="component" value="Unassembled WGS sequence"/>
</dbReference>
<dbReference type="PANTHER" id="PTHR11559">
    <property type="entry name" value="CARBOXYLESTERASE"/>
    <property type="match status" value="1"/>
</dbReference>
<dbReference type="AlphaFoldDB" id="A0A154P7F8"/>
<protein>
    <submittedName>
        <fullName evidence="4">Esterase FE4</fullName>
    </submittedName>
</protein>
<dbReference type="STRING" id="178035.A0A154P7F8"/>
<evidence type="ECO:0000313" key="4">
    <source>
        <dbReference type="EMBL" id="KZC07875.1"/>
    </source>
</evidence>
<keyword evidence="2" id="KW-0472">Membrane</keyword>
<dbReference type="InterPro" id="IPR050309">
    <property type="entry name" value="Type-B_Carboxylest/Lipase"/>
</dbReference>
<feature type="transmembrane region" description="Helical" evidence="2">
    <location>
        <begin position="16"/>
        <end position="36"/>
    </location>
</feature>
<dbReference type="EMBL" id="KQ434832">
    <property type="protein sequence ID" value="KZC07875.1"/>
    <property type="molecule type" value="Genomic_DNA"/>
</dbReference>
<evidence type="ECO:0000259" key="3">
    <source>
        <dbReference type="Pfam" id="PF00135"/>
    </source>
</evidence>
<name>A0A154P7F8_DUFNO</name>
<dbReference type="InterPro" id="IPR019819">
    <property type="entry name" value="Carboxylesterase_B_CS"/>
</dbReference>
<feature type="domain" description="Carboxylesterase type B" evidence="3">
    <location>
        <begin position="38"/>
        <end position="583"/>
    </location>
</feature>
<sequence length="653" mass="74499">MDSRRFWSGQLGKRGYGGWLMTVVMLLFVAICGLNASTPRVKTKFGVVEGVWARSANGRIFAEYLGIPYAEPPIGDLRFRSPQPWNHTWKGIYNATKDSSKCIQPISKERIVGSEDCLYLNVYVPVIPDKEKGSNKLPVIVFVHGGKYIIGASHSQEFPPDYMLNRDVILVSMNYRLNVMGFFTTANKVSPGNYGLKDILMSLHWVHDNIESFHGDSNSVTLWGHSAGAGAVHAMAFTKKTEGLFHRYILQSGSIFATWAVNSRYWMRQVSLEVARLVGCLPRGTKNSTKIVLETEENHSRDHYVETETTCPSRTYERYYDEHDDEEILRCMKSVDKTTIVRTVKHFDVWQQNPCCPFGPVVEEESADAVITRPPLVTLRKRLFRDIPLIVGVTRDEGFMKTVGLLDSEKELIDNIDVYLPVLLDSYQLISNMSAFLGAVEEFYFESNLTGRLMQNITEATGDAVIIWPTYQVLRRQLGMMNSSVYFYVFMYEGTFSFTFHTLPRRYFGISHGDDLNYLMPMLNREFGDETFHNTETDIAMINIMTKLWANFATTGVPKATGVIAWPEYKIAHKFLRIGVDKRPEVVLDNQFLPDRMRFWEEVTNNFTVNEADFTDEQPPEESPPENHSNINMGNLLSGSLISLLLLCTIYLF</sequence>
<dbReference type="PROSITE" id="PS00941">
    <property type="entry name" value="CARBOXYLESTERASE_B_2"/>
    <property type="match status" value="1"/>
</dbReference>
<gene>
    <name evidence="4" type="ORF">WN55_09861</name>
</gene>
<proteinExistence type="predicted"/>
<accession>A0A154P7F8</accession>
<dbReference type="Pfam" id="PF00135">
    <property type="entry name" value="COesterase"/>
    <property type="match status" value="1"/>
</dbReference>
<dbReference type="InterPro" id="IPR029058">
    <property type="entry name" value="AB_hydrolase_fold"/>
</dbReference>
<keyword evidence="5" id="KW-1185">Reference proteome</keyword>
<evidence type="ECO:0000313" key="5">
    <source>
        <dbReference type="Proteomes" id="UP000076502"/>
    </source>
</evidence>
<dbReference type="InterPro" id="IPR002018">
    <property type="entry name" value="CarbesteraseB"/>
</dbReference>
<keyword evidence="1" id="KW-0325">Glycoprotein</keyword>
<evidence type="ECO:0000256" key="1">
    <source>
        <dbReference type="ARBA" id="ARBA00023180"/>
    </source>
</evidence>